<dbReference type="FunFam" id="1.25.40.570:FF:000006">
    <property type="entry name" value="COP9 signalosome complex subunit 2"/>
    <property type="match status" value="1"/>
</dbReference>
<comment type="similarity">
    <text evidence="3">Belongs to the CSN2 family.</text>
</comment>
<evidence type="ECO:0000256" key="6">
    <source>
        <dbReference type="ARBA" id="ARBA00022790"/>
    </source>
</evidence>
<evidence type="ECO:0000256" key="4">
    <source>
        <dbReference type="ARBA" id="ARBA00014879"/>
    </source>
</evidence>
<protein>
    <recommendedName>
        <fullName evidence="4">COP9 signalosome complex subunit 2</fullName>
    </recommendedName>
</protein>
<dbReference type="GO" id="GO:0008180">
    <property type="term" value="C:COP9 signalosome"/>
    <property type="evidence" value="ECO:0007669"/>
    <property type="project" value="UniProtKB-KW"/>
</dbReference>
<organism evidence="9 10">
    <name type="scientific">Pneumocystis carinii (strain B80)</name>
    <name type="common">Rat pneumocystis pneumonia agent</name>
    <name type="synonym">Pneumocystis carinii f. sp. carinii</name>
    <dbReference type="NCBI Taxonomy" id="1408658"/>
    <lineage>
        <taxon>Eukaryota</taxon>
        <taxon>Fungi</taxon>
        <taxon>Dikarya</taxon>
        <taxon>Ascomycota</taxon>
        <taxon>Taphrinomycotina</taxon>
        <taxon>Pneumocystomycetes</taxon>
        <taxon>Pneumocystaceae</taxon>
        <taxon>Pneumocystis</taxon>
    </lineage>
</organism>
<dbReference type="InterPro" id="IPR000717">
    <property type="entry name" value="PCI_dom"/>
</dbReference>
<reference evidence="10" key="1">
    <citation type="journal article" date="2016" name="Nat. Commun.">
        <title>Genome analysis of three Pneumocystis species reveals adaptation mechanisms to life exclusively in mammalian hosts.</title>
        <authorList>
            <person name="Ma L."/>
            <person name="Chen Z."/>
            <person name="Huang D.W."/>
            <person name="Kutty G."/>
            <person name="Ishihara M."/>
            <person name="Wang H."/>
            <person name="Abouelleil A."/>
            <person name="Bishop L."/>
            <person name="Davey E."/>
            <person name="Deng R."/>
            <person name="Deng X."/>
            <person name="Fan L."/>
            <person name="Fantoni G."/>
            <person name="Fitzgerald M."/>
            <person name="Gogineni E."/>
            <person name="Goldberg J.M."/>
            <person name="Handley G."/>
            <person name="Hu X."/>
            <person name="Huber C."/>
            <person name="Jiao X."/>
            <person name="Jones K."/>
            <person name="Levin J.Z."/>
            <person name="Liu Y."/>
            <person name="Macdonald P."/>
            <person name="Melnikov A."/>
            <person name="Raley C."/>
            <person name="Sassi M."/>
            <person name="Sherman B.T."/>
            <person name="Song X."/>
            <person name="Sykes S."/>
            <person name="Tran B."/>
            <person name="Walsh L."/>
            <person name="Xia Y."/>
            <person name="Yang J."/>
            <person name="Young S."/>
            <person name="Zeng Q."/>
            <person name="Zheng X."/>
            <person name="Stephens R."/>
            <person name="Nusbaum C."/>
            <person name="Birren B.W."/>
            <person name="Azadi P."/>
            <person name="Lempicki R.A."/>
            <person name="Cuomo C.A."/>
            <person name="Kovacs J.A."/>
        </authorList>
    </citation>
    <scope>NUCLEOTIDE SEQUENCE [LARGE SCALE GENOMIC DNA]</scope>
    <source>
        <strain evidence="10">B80</strain>
    </source>
</reference>
<dbReference type="GO" id="GO:0005737">
    <property type="term" value="C:cytoplasm"/>
    <property type="evidence" value="ECO:0007669"/>
    <property type="project" value="UniProtKB-SubCell"/>
</dbReference>
<dbReference type="Gene3D" id="1.25.40.570">
    <property type="match status" value="1"/>
</dbReference>
<dbReference type="SUPFAM" id="SSF46785">
    <property type="entry name" value="Winged helix' DNA-binding domain"/>
    <property type="match status" value="1"/>
</dbReference>
<name>A0A0W4ZPP1_PNEC8</name>
<evidence type="ECO:0000313" key="9">
    <source>
        <dbReference type="EMBL" id="KTW30356.1"/>
    </source>
</evidence>
<proteinExistence type="inferred from homology"/>
<evidence type="ECO:0000256" key="5">
    <source>
        <dbReference type="ARBA" id="ARBA00022490"/>
    </source>
</evidence>
<dbReference type="PROSITE" id="PS50250">
    <property type="entry name" value="PCI"/>
    <property type="match status" value="1"/>
</dbReference>
<keyword evidence="5" id="KW-0963">Cytoplasm</keyword>
<dbReference type="GeneID" id="28935630"/>
<keyword evidence="7" id="KW-0539">Nucleus</keyword>
<dbReference type="SMART" id="SM00753">
    <property type="entry name" value="PAM"/>
    <property type="match status" value="1"/>
</dbReference>
<evidence type="ECO:0000256" key="7">
    <source>
        <dbReference type="ARBA" id="ARBA00023242"/>
    </source>
</evidence>
<evidence type="ECO:0000256" key="2">
    <source>
        <dbReference type="ARBA" id="ARBA00004496"/>
    </source>
</evidence>
<evidence type="ECO:0000313" key="10">
    <source>
        <dbReference type="Proteomes" id="UP000054454"/>
    </source>
</evidence>
<evidence type="ECO:0000256" key="1">
    <source>
        <dbReference type="ARBA" id="ARBA00004123"/>
    </source>
</evidence>
<keyword evidence="6" id="KW-0736">Signalosome</keyword>
<comment type="caution">
    <text evidence="9">The sequence shown here is derived from an EMBL/GenBank/DDBJ whole genome shotgun (WGS) entry which is preliminary data.</text>
</comment>
<dbReference type="InterPro" id="IPR036390">
    <property type="entry name" value="WH_DNA-bd_sf"/>
</dbReference>
<sequence length="433" mass="51326">MEDIIMEDQDFDFEEEEEPDADIENMYYHAKTIKDEPIQAIEEFKQVIRLETTKGIWGFRSYKQIMKLLFKLGKKHDVIYYYKELLTYAKRSVTKNYSEKSIHNILDYVSLDNDMEFMEKIYSITLNSLKEIKNERLWLKTNLKLAKLWFEKKEYIRLNKILKQLHDVCENHDGSTDQSKGTYLLEVYSLGIQMYSETKNNKRLKELYYQTLKIKSVVIHPYTMGIIRECGGKMHMEEKQWQKAQTDFLESFKNYDEAGSHHRIRVLKYLILANMLNGSNISPFDSQDTSPYKNNSQLLAMIDLINAYQENDIHKIEPILKDHYDEIMGDSFIQTYIDDILKNIRSQILTRLIVPYTWVSISFIGKKLNISSNDVEALLINLILDGRIKGKIDQVNQILTLEKTEDPDKKKYEAINELADNINNLWKLYFHKH</sequence>
<dbReference type="VEuPathDB" id="FungiDB:T552_00829"/>
<comment type="subcellular location">
    <subcellularLocation>
        <location evidence="2">Cytoplasm</location>
    </subcellularLocation>
    <subcellularLocation>
        <location evidence="1">Nucleus</location>
    </subcellularLocation>
</comment>
<evidence type="ECO:0000256" key="3">
    <source>
        <dbReference type="ARBA" id="ARBA00009318"/>
    </source>
</evidence>
<dbReference type="OrthoDB" id="194139at2759"/>
<dbReference type="EMBL" id="LFVZ01000003">
    <property type="protein sequence ID" value="KTW30356.1"/>
    <property type="molecule type" value="Genomic_DNA"/>
</dbReference>
<dbReference type="PANTHER" id="PTHR10678">
    <property type="entry name" value="26S PROTEASOME NON-ATPASE REGULATORY SUBUNIT 11/COP9 SIGNALOSOME COMPLEX SUBUNIT 2"/>
    <property type="match status" value="1"/>
</dbReference>
<keyword evidence="10" id="KW-1185">Reference proteome</keyword>
<evidence type="ECO:0000259" key="8">
    <source>
        <dbReference type="PROSITE" id="PS50250"/>
    </source>
</evidence>
<dbReference type="AlphaFoldDB" id="A0A0W4ZPP1"/>
<dbReference type="SMART" id="SM00088">
    <property type="entry name" value="PINT"/>
    <property type="match status" value="1"/>
</dbReference>
<gene>
    <name evidence="9" type="ORF">T552_00829</name>
</gene>
<dbReference type="Pfam" id="PF01399">
    <property type="entry name" value="PCI"/>
    <property type="match status" value="1"/>
</dbReference>
<dbReference type="Proteomes" id="UP000054454">
    <property type="component" value="Unassembled WGS sequence"/>
</dbReference>
<accession>A0A0W4ZPP1</accession>
<feature type="domain" description="PCI" evidence="8">
    <location>
        <begin position="237"/>
        <end position="406"/>
    </location>
</feature>
<dbReference type="InterPro" id="IPR050871">
    <property type="entry name" value="26S_Proteasome/COP9_Components"/>
</dbReference>
<dbReference type="RefSeq" id="XP_018227147.1">
    <property type="nucleotide sequence ID" value="XM_018369428.1"/>
</dbReference>